<proteinExistence type="predicted"/>
<dbReference type="Pfam" id="PF13377">
    <property type="entry name" value="Peripla_BP_3"/>
    <property type="match status" value="1"/>
</dbReference>
<evidence type="ECO:0000313" key="6">
    <source>
        <dbReference type="Proteomes" id="UP001528040"/>
    </source>
</evidence>
<dbReference type="PANTHER" id="PTHR30146">
    <property type="entry name" value="LACI-RELATED TRANSCRIPTIONAL REPRESSOR"/>
    <property type="match status" value="1"/>
</dbReference>
<dbReference type="PANTHER" id="PTHR30146:SF109">
    <property type="entry name" value="HTH-TYPE TRANSCRIPTIONAL REGULATOR GALS"/>
    <property type="match status" value="1"/>
</dbReference>
<protein>
    <submittedName>
        <fullName evidence="5">LacI family DNA-binding transcriptional regulator</fullName>
    </submittedName>
</protein>
<dbReference type="RefSeq" id="WP_271055571.1">
    <property type="nucleotide sequence ID" value="NZ_JAQIIO010000019.1"/>
</dbReference>
<keyword evidence="2 5" id="KW-0238">DNA-binding</keyword>
<dbReference type="Gene3D" id="1.10.260.40">
    <property type="entry name" value="lambda repressor-like DNA-binding domains"/>
    <property type="match status" value="1"/>
</dbReference>
<dbReference type="CDD" id="cd01392">
    <property type="entry name" value="HTH_LacI"/>
    <property type="match status" value="1"/>
</dbReference>
<dbReference type="EMBL" id="JAQIIO010000019">
    <property type="protein sequence ID" value="MDA5095859.1"/>
    <property type="molecule type" value="Genomic_DNA"/>
</dbReference>
<dbReference type="SUPFAM" id="SSF47413">
    <property type="entry name" value="lambda repressor-like DNA-binding domains"/>
    <property type="match status" value="1"/>
</dbReference>
<keyword evidence="3" id="KW-0804">Transcription</keyword>
<dbReference type="Gene3D" id="3.40.50.2300">
    <property type="match status" value="2"/>
</dbReference>
<evidence type="ECO:0000256" key="2">
    <source>
        <dbReference type="ARBA" id="ARBA00023125"/>
    </source>
</evidence>
<gene>
    <name evidence="5" type="ORF">O2N63_17350</name>
</gene>
<organism evidence="5 6">
    <name type="scientific">Aliiroseovarius salicola</name>
    <dbReference type="NCBI Taxonomy" id="3009082"/>
    <lineage>
        <taxon>Bacteria</taxon>
        <taxon>Pseudomonadati</taxon>
        <taxon>Pseudomonadota</taxon>
        <taxon>Alphaproteobacteria</taxon>
        <taxon>Rhodobacterales</taxon>
        <taxon>Paracoccaceae</taxon>
        <taxon>Aliiroseovarius</taxon>
    </lineage>
</organism>
<dbReference type="Proteomes" id="UP001528040">
    <property type="component" value="Unassembled WGS sequence"/>
</dbReference>
<feature type="domain" description="HTH lacI-type" evidence="4">
    <location>
        <begin position="13"/>
        <end position="61"/>
    </location>
</feature>
<name>A0ABT4W5Q0_9RHOB</name>
<dbReference type="SUPFAM" id="SSF53822">
    <property type="entry name" value="Periplasmic binding protein-like I"/>
    <property type="match status" value="1"/>
</dbReference>
<comment type="caution">
    <text evidence="5">The sequence shown here is derived from an EMBL/GenBank/DDBJ whole genome shotgun (WGS) entry which is preliminary data.</text>
</comment>
<dbReference type="CDD" id="cd06267">
    <property type="entry name" value="PBP1_LacI_sugar_binding-like"/>
    <property type="match status" value="1"/>
</dbReference>
<dbReference type="InterPro" id="IPR046335">
    <property type="entry name" value="LacI/GalR-like_sensor"/>
</dbReference>
<evidence type="ECO:0000256" key="1">
    <source>
        <dbReference type="ARBA" id="ARBA00023015"/>
    </source>
</evidence>
<dbReference type="GO" id="GO:0003677">
    <property type="term" value="F:DNA binding"/>
    <property type="evidence" value="ECO:0007669"/>
    <property type="project" value="UniProtKB-KW"/>
</dbReference>
<evidence type="ECO:0000313" key="5">
    <source>
        <dbReference type="EMBL" id="MDA5095859.1"/>
    </source>
</evidence>
<sequence length="343" mass="37566">MSDPKIRNMEGFAAVSGISRPTLSKYFNDPESVRKSTREKIEAALEKHDYRPNIYAVNQNRRQTKNIGLVVPNLTDPFFAGIARTIEGLIVKAGFNPLLLSSHGGPAQEITNLESLRSIKPAGVLLAPLGRASLEDQVAAFAGEVPTVLFDANLEGIGEAFFGSDNNQSINLIVDYLCRSGEPPVFFELKTPINPNACKRRTAYIAAMEKLGHEPHLIQVEGQGWNFEEIGFREGARILTKQKLPTNTILCSNDRLAIGLLSAAFENGIKVGLDASASLRIAGHDDHPFSRFTCPSLTTVSQDYDAIAARGVETILSLIESENRIERREETLFEGKLVMRGSA</sequence>
<dbReference type="InterPro" id="IPR010982">
    <property type="entry name" value="Lambda_DNA-bd_dom_sf"/>
</dbReference>
<accession>A0ABT4W5Q0</accession>
<keyword evidence="6" id="KW-1185">Reference proteome</keyword>
<reference evidence="5 6" key="1">
    <citation type="submission" date="2023-01" db="EMBL/GenBank/DDBJ databases">
        <authorList>
            <person name="Yoon J.-W."/>
        </authorList>
    </citation>
    <scope>NUCLEOTIDE SEQUENCE [LARGE SCALE GENOMIC DNA]</scope>
    <source>
        <strain evidence="5 6">KMU-50</strain>
    </source>
</reference>
<dbReference type="InterPro" id="IPR000843">
    <property type="entry name" value="HTH_LacI"/>
</dbReference>
<dbReference type="InterPro" id="IPR028082">
    <property type="entry name" value="Peripla_BP_I"/>
</dbReference>
<evidence type="ECO:0000256" key="3">
    <source>
        <dbReference type="ARBA" id="ARBA00023163"/>
    </source>
</evidence>
<evidence type="ECO:0000259" key="4">
    <source>
        <dbReference type="PROSITE" id="PS50932"/>
    </source>
</evidence>
<dbReference type="Pfam" id="PF00356">
    <property type="entry name" value="LacI"/>
    <property type="match status" value="1"/>
</dbReference>
<keyword evidence="1" id="KW-0805">Transcription regulation</keyword>
<dbReference type="SMART" id="SM00354">
    <property type="entry name" value="HTH_LACI"/>
    <property type="match status" value="1"/>
</dbReference>
<dbReference type="PROSITE" id="PS50932">
    <property type="entry name" value="HTH_LACI_2"/>
    <property type="match status" value="1"/>
</dbReference>